<dbReference type="OrthoDB" id="7282047at2"/>
<sequence length="212" mass="23077" precursor="true">MTMRRIAAGILVALTLIPGAAAHRLDEYLQATLIAVSPNGTDVEIQLTPGVAMLPVLMTVLDQDRDGRISPAEQLAYANRIVRDVQLRVDGVLAPLSLIESTFPTVEAMREGLGTIRMKLRTARSGHVLRFENRHLPQFSVYLVNCLTAPSEGLVVARQERDPLQKSIQFEYAFGAGAPPAQAPFLPLAIAMLLAARIAVLVYRAPSARRST</sequence>
<evidence type="ECO:0000313" key="3">
    <source>
        <dbReference type="EMBL" id="ABJ86776.1"/>
    </source>
</evidence>
<evidence type="ECO:0000256" key="2">
    <source>
        <dbReference type="SAM" id="SignalP"/>
    </source>
</evidence>
<feature type="signal peptide" evidence="2">
    <location>
        <begin position="1"/>
        <end position="22"/>
    </location>
</feature>
<keyword evidence="1" id="KW-0812">Transmembrane</keyword>
<dbReference type="AlphaFoldDB" id="Q01U94"/>
<feature type="chain" id="PRO_5004163188" description="EF-hand domain-containing protein" evidence="2">
    <location>
        <begin position="23"/>
        <end position="212"/>
    </location>
</feature>
<evidence type="ECO:0000256" key="1">
    <source>
        <dbReference type="SAM" id="Phobius"/>
    </source>
</evidence>
<reference evidence="3" key="1">
    <citation type="submission" date="2006-10" db="EMBL/GenBank/DDBJ databases">
        <title>Complete sequence of Solibacter usitatus Ellin6076.</title>
        <authorList>
            <consortium name="US DOE Joint Genome Institute"/>
            <person name="Copeland A."/>
            <person name="Lucas S."/>
            <person name="Lapidus A."/>
            <person name="Barry K."/>
            <person name="Detter J.C."/>
            <person name="Glavina del Rio T."/>
            <person name="Hammon N."/>
            <person name="Israni S."/>
            <person name="Dalin E."/>
            <person name="Tice H."/>
            <person name="Pitluck S."/>
            <person name="Thompson L.S."/>
            <person name="Brettin T."/>
            <person name="Bruce D."/>
            <person name="Han C."/>
            <person name="Tapia R."/>
            <person name="Gilna P."/>
            <person name="Schmutz J."/>
            <person name="Larimer F."/>
            <person name="Land M."/>
            <person name="Hauser L."/>
            <person name="Kyrpides N."/>
            <person name="Mikhailova N."/>
            <person name="Janssen P.H."/>
            <person name="Kuske C.R."/>
            <person name="Richardson P."/>
        </authorList>
    </citation>
    <scope>NUCLEOTIDE SEQUENCE</scope>
    <source>
        <strain evidence="3">Ellin6076</strain>
    </source>
</reference>
<keyword evidence="2" id="KW-0732">Signal</keyword>
<dbReference type="KEGG" id="sus:Acid_5831"/>
<proteinExistence type="predicted"/>
<accession>Q01U94</accession>
<protein>
    <recommendedName>
        <fullName evidence="4">EF-hand domain-containing protein</fullName>
    </recommendedName>
</protein>
<keyword evidence="1" id="KW-0472">Membrane</keyword>
<feature type="transmembrane region" description="Helical" evidence="1">
    <location>
        <begin position="185"/>
        <end position="203"/>
    </location>
</feature>
<organism evidence="3">
    <name type="scientific">Solibacter usitatus (strain Ellin6076)</name>
    <dbReference type="NCBI Taxonomy" id="234267"/>
    <lineage>
        <taxon>Bacteria</taxon>
        <taxon>Pseudomonadati</taxon>
        <taxon>Acidobacteriota</taxon>
        <taxon>Terriglobia</taxon>
        <taxon>Bryobacterales</taxon>
        <taxon>Solibacteraceae</taxon>
        <taxon>Candidatus Solibacter</taxon>
    </lineage>
</organism>
<gene>
    <name evidence="3" type="ordered locus">Acid_5831</name>
</gene>
<evidence type="ECO:0008006" key="4">
    <source>
        <dbReference type="Google" id="ProtNLM"/>
    </source>
</evidence>
<dbReference type="EMBL" id="CP000473">
    <property type="protein sequence ID" value="ABJ86776.1"/>
    <property type="molecule type" value="Genomic_DNA"/>
</dbReference>
<dbReference type="HOGENOM" id="CLU_112918_0_0_0"/>
<dbReference type="STRING" id="234267.Acid_5831"/>
<keyword evidence="1" id="KW-1133">Transmembrane helix</keyword>
<dbReference type="eggNOG" id="COG2370">
    <property type="taxonomic scope" value="Bacteria"/>
</dbReference>
<name>Q01U94_SOLUE</name>
<dbReference type="InParanoid" id="Q01U94"/>